<evidence type="ECO:0000256" key="6">
    <source>
        <dbReference type="ARBA" id="ARBA00015850"/>
    </source>
</evidence>
<feature type="transmembrane region" description="Helical" evidence="19">
    <location>
        <begin position="12"/>
        <end position="35"/>
    </location>
</feature>
<feature type="transmembrane region" description="Helical" evidence="19">
    <location>
        <begin position="148"/>
        <end position="169"/>
    </location>
</feature>
<dbReference type="Pfam" id="PF02654">
    <property type="entry name" value="CobS"/>
    <property type="match status" value="1"/>
</dbReference>
<dbReference type="AlphaFoldDB" id="A0A1M7YBV9"/>
<evidence type="ECO:0000256" key="17">
    <source>
        <dbReference type="ARBA" id="ARBA00048623"/>
    </source>
</evidence>
<feature type="transmembrane region" description="Helical" evidence="19">
    <location>
        <begin position="121"/>
        <end position="142"/>
    </location>
</feature>
<proteinExistence type="inferred from homology"/>
<comment type="catalytic activity">
    <reaction evidence="17 19">
        <text>alpha-ribazole + adenosylcob(III)inamide-GDP = adenosylcob(III)alamin + GMP + H(+)</text>
        <dbReference type="Rhea" id="RHEA:16049"/>
        <dbReference type="ChEBI" id="CHEBI:10329"/>
        <dbReference type="ChEBI" id="CHEBI:15378"/>
        <dbReference type="ChEBI" id="CHEBI:18408"/>
        <dbReference type="ChEBI" id="CHEBI:58115"/>
        <dbReference type="ChEBI" id="CHEBI:60487"/>
        <dbReference type="EC" id="2.7.8.26"/>
    </reaction>
</comment>
<dbReference type="PANTHER" id="PTHR34148:SF1">
    <property type="entry name" value="ADENOSYLCOBINAMIDE-GDP RIBAZOLETRANSFERASE"/>
    <property type="match status" value="1"/>
</dbReference>
<dbReference type="GO" id="GO:0005886">
    <property type="term" value="C:plasma membrane"/>
    <property type="evidence" value="ECO:0007669"/>
    <property type="project" value="UniProtKB-SubCell"/>
</dbReference>
<comment type="pathway">
    <text evidence="3 19">Cofactor biosynthesis; adenosylcobalamin biosynthesis; adenosylcobalamin from cob(II)yrinate a,c-diamide: step 7/7.</text>
</comment>
<dbReference type="HAMAP" id="MF_00719">
    <property type="entry name" value="CobS"/>
    <property type="match status" value="1"/>
</dbReference>
<dbReference type="Proteomes" id="UP000184603">
    <property type="component" value="Unassembled WGS sequence"/>
</dbReference>
<keyword evidence="13 19" id="KW-0472">Membrane</keyword>
<dbReference type="UniPathway" id="UPA00148">
    <property type="reaction ID" value="UER00238"/>
</dbReference>
<evidence type="ECO:0000256" key="9">
    <source>
        <dbReference type="ARBA" id="ARBA00022679"/>
    </source>
</evidence>
<evidence type="ECO:0000256" key="2">
    <source>
        <dbReference type="ARBA" id="ARBA00004651"/>
    </source>
</evidence>
<dbReference type="GO" id="GO:0051073">
    <property type="term" value="F:adenosylcobinamide-GDP ribazoletransferase activity"/>
    <property type="evidence" value="ECO:0007669"/>
    <property type="project" value="UniProtKB-UniRule"/>
</dbReference>
<evidence type="ECO:0000256" key="14">
    <source>
        <dbReference type="ARBA" id="ARBA00025228"/>
    </source>
</evidence>
<dbReference type="NCBIfam" id="TIGR00317">
    <property type="entry name" value="cobS"/>
    <property type="match status" value="1"/>
</dbReference>
<name>A0A1M7YBV9_9BACT</name>
<dbReference type="GO" id="GO:0009236">
    <property type="term" value="P:cobalamin biosynthetic process"/>
    <property type="evidence" value="ECO:0007669"/>
    <property type="project" value="UniProtKB-UniRule"/>
</dbReference>
<feature type="transmembrane region" description="Helical" evidence="19">
    <location>
        <begin position="47"/>
        <end position="71"/>
    </location>
</feature>
<dbReference type="InterPro" id="IPR003805">
    <property type="entry name" value="CobS"/>
</dbReference>
<organism evidence="20 21">
    <name type="scientific">Desulfopila aestuarii DSM 18488</name>
    <dbReference type="NCBI Taxonomy" id="1121416"/>
    <lineage>
        <taxon>Bacteria</taxon>
        <taxon>Pseudomonadati</taxon>
        <taxon>Thermodesulfobacteriota</taxon>
        <taxon>Desulfobulbia</taxon>
        <taxon>Desulfobulbales</taxon>
        <taxon>Desulfocapsaceae</taxon>
        <taxon>Desulfopila</taxon>
    </lineage>
</organism>
<dbReference type="EMBL" id="FRFE01000017">
    <property type="protein sequence ID" value="SHO50124.1"/>
    <property type="molecule type" value="Genomic_DNA"/>
</dbReference>
<dbReference type="EC" id="2.7.8.26" evidence="5 19"/>
<comment type="similarity">
    <text evidence="4 19">Belongs to the CobS family.</text>
</comment>
<comment type="catalytic activity">
    <reaction evidence="18 19">
        <text>alpha-ribazole 5'-phosphate + adenosylcob(III)inamide-GDP = adenosylcob(III)alamin 5'-phosphate + GMP + H(+)</text>
        <dbReference type="Rhea" id="RHEA:23560"/>
        <dbReference type="ChEBI" id="CHEBI:15378"/>
        <dbReference type="ChEBI" id="CHEBI:57918"/>
        <dbReference type="ChEBI" id="CHEBI:58115"/>
        <dbReference type="ChEBI" id="CHEBI:60487"/>
        <dbReference type="ChEBI" id="CHEBI:60493"/>
        <dbReference type="EC" id="2.7.8.26"/>
    </reaction>
</comment>
<evidence type="ECO:0000256" key="13">
    <source>
        <dbReference type="ARBA" id="ARBA00023136"/>
    </source>
</evidence>
<dbReference type="GO" id="GO:0008818">
    <property type="term" value="F:cobalamin 5'-phosphate synthase activity"/>
    <property type="evidence" value="ECO:0007669"/>
    <property type="project" value="UniProtKB-UniRule"/>
</dbReference>
<keyword evidence="12 19" id="KW-1133">Transmembrane helix</keyword>
<dbReference type="STRING" id="1121416.SAMN02745220_03266"/>
<evidence type="ECO:0000313" key="20">
    <source>
        <dbReference type="EMBL" id="SHO50124.1"/>
    </source>
</evidence>
<comment type="function">
    <text evidence="14 19">Joins adenosylcobinamide-GDP and alpha-ribazole to generate adenosylcobalamin (Ado-cobalamin). Also synthesizes adenosylcobalamin 5'-phosphate from adenosylcobinamide-GDP and alpha-ribazole 5'-phosphate.</text>
</comment>
<sequence>MEPEEKENKQEPFAPIASFFCALRFLTVIPVRWAAERDGQLFPQSIYAFPMIGLLLSSIGALVCWLTAMIFPGNVTVFVSVMYMSSISGFLHLDGLADSADGLLSARPRERSLEIMKDSRTGAMGVVVLILVLLGKYAALTSMPVEKVMLAVFCMPLAGRTAILFTMALHRYAREEGGLGGLFYSTRTRYAALGGLILLLLVTWLAGGIGTAATVIGVMAFTVFWFGNFCRTRLGGVTGDTLGAVCELTEMSVAIGLTAII</sequence>
<evidence type="ECO:0000256" key="19">
    <source>
        <dbReference type="HAMAP-Rule" id="MF_00719"/>
    </source>
</evidence>
<keyword evidence="9 19" id="KW-0808">Transferase</keyword>
<keyword evidence="10 19" id="KW-0812">Transmembrane</keyword>
<evidence type="ECO:0000256" key="12">
    <source>
        <dbReference type="ARBA" id="ARBA00022989"/>
    </source>
</evidence>
<feature type="transmembrane region" description="Helical" evidence="19">
    <location>
        <begin position="190"/>
        <end position="206"/>
    </location>
</feature>
<evidence type="ECO:0000256" key="11">
    <source>
        <dbReference type="ARBA" id="ARBA00022842"/>
    </source>
</evidence>
<dbReference type="RefSeq" id="WP_073614738.1">
    <property type="nucleotide sequence ID" value="NZ_FRFE01000017.1"/>
</dbReference>
<evidence type="ECO:0000256" key="4">
    <source>
        <dbReference type="ARBA" id="ARBA00010561"/>
    </source>
</evidence>
<keyword evidence="8 19" id="KW-0169">Cobalamin biosynthesis</keyword>
<evidence type="ECO:0000256" key="10">
    <source>
        <dbReference type="ARBA" id="ARBA00022692"/>
    </source>
</evidence>
<evidence type="ECO:0000313" key="21">
    <source>
        <dbReference type="Proteomes" id="UP000184603"/>
    </source>
</evidence>
<evidence type="ECO:0000256" key="8">
    <source>
        <dbReference type="ARBA" id="ARBA00022573"/>
    </source>
</evidence>
<evidence type="ECO:0000256" key="18">
    <source>
        <dbReference type="ARBA" id="ARBA00049504"/>
    </source>
</evidence>
<evidence type="ECO:0000256" key="3">
    <source>
        <dbReference type="ARBA" id="ARBA00004663"/>
    </source>
</evidence>
<dbReference type="OrthoDB" id="9794223at2"/>
<protein>
    <recommendedName>
        <fullName evidence="6 19">Adenosylcobinamide-GDP ribazoletransferase</fullName>
        <ecNumber evidence="5 19">2.7.8.26</ecNumber>
    </recommendedName>
    <alternativeName>
        <fullName evidence="16 19">Cobalamin synthase</fullName>
    </alternativeName>
    <alternativeName>
        <fullName evidence="15 19">Cobalamin-5'-phosphate synthase</fullName>
    </alternativeName>
</protein>
<evidence type="ECO:0000256" key="15">
    <source>
        <dbReference type="ARBA" id="ARBA00032605"/>
    </source>
</evidence>
<reference evidence="20 21" key="1">
    <citation type="submission" date="2016-12" db="EMBL/GenBank/DDBJ databases">
        <authorList>
            <person name="Song W.-J."/>
            <person name="Kurnit D.M."/>
        </authorList>
    </citation>
    <scope>NUCLEOTIDE SEQUENCE [LARGE SCALE GENOMIC DNA]</scope>
    <source>
        <strain evidence="20 21">DSM 18488</strain>
    </source>
</reference>
<gene>
    <name evidence="19" type="primary">cobS</name>
    <name evidence="20" type="ORF">SAMN02745220_03266</name>
</gene>
<feature type="transmembrane region" description="Helical" evidence="19">
    <location>
        <begin position="77"/>
        <end position="100"/>
    </location>
</feature>
<evidence type="ECO:0000256" key="5">
    <source>
        <dbReference type="ARBA" id="ARBA00013200"/>
    </source>
</evidence>
<evidence type="ECO:0000256" key="16">
    <source>
        <dbReference type="ARBA" id="ARBA00032853"/>
    </source>
</evidence>
<dbReference type="PANTHER" id="PTHR34148">
    <property type="entry name" value="ADENOSYLCOBINAMIDE-GDP RIBAZOLETRANSFERASE"/>
    <property type="match status" value="1"/>
</dbReference>
<keyword evidence="21" id="KW-1185">Reference proteome</keyword>
<evidence type="ECO:0000256" key="1">
    <source>
        <dbReference type="ARBA" id="ARBA00001946"/>
    </source>
</evidence>
<comment type="subcellular location">
    <subcellularLocation>
        <location evidence="2 19">Cell membrane</location>
        <topology evidence="2 19">Multi-pass membrane protein</topology>
    </subcellularLocation>
</comment>
<keyword evidence="11 19" id="KW-0460">Magnesium</keyword>
<keyword evidence="7 19" id="KW-1003">Cell membrane</keyword>
<accession>A0A1M7YBV9</accession>
<comment type="cofactor">
    <cofactor evidence="1 19">
        <name>Mg(2+)</name>
        <dbReference type="ChEBI" id="CHEBI:18420"/>
    </cofactor>
</comment>
<evidence type="ECO:0000256" key="7">
    <source>
        <dbReference type="ARBA" id="ARBA00022475"/>
    </source>
</evidence>